<name>A0A8S5UVX7_9CAUD</name>
<sequence>MMALNHLKQALQLDERCGVKKDIEQLERKIRNAS</sequence>
<keyword evidence="1" id="KW-0540">Nuclease</keyword>
<reference evidence="1" key="1">
    <citation type="journal article" date="2021" name="Proc. Natl. Acad. Sci. U.S.A.">
        <title>A Catalog of Tens of Thousands of Viruses from Human Metagenomes Reveals Hidden Associations with Chronic Diseases.</title>
        <authorList>
            <person name="Tisza M.J."/>
            <person name="Buck C.B."/>
        </authorList>
    </citation>
    <scope>NUCLEOTIDE SEQUENCE</scope>
    <source>
        <strain evidence="1">CtOza1</strain>
    </source>
</reference>
<keyword evidence="1" id="KW-0255">Endonuclease</keyword>
<protein>
    <submittedName>
        <fullName evidence="1">Terminase endonuclease subunit</fullName>
    </submittedName>
</protein>
<dbReference type="GO" id="GO:0004519">
    <property type="term" value="F:endonuclease activity"/>
    <property type="evidence" value="ECO:0007669"/>
    <property type="project" value="UniProtKB-KW"/>
</dbReference>
<evidence type="ECO:0000313" key="1">
    <source>
        <dbReference type="EMBL" id="DAF98639.1"/>
    </source>
</evidence>
<organism evidence="1">
    <name type="scientific">Peduovirinae sp. ctOza1</name>
    <dbReference type="NCBI Taxonomy" id="2825095"/>
    <lineage>
        <taxon>Viruses</taxon>
        <taxon>Duplodnaviria</taxon>
        <taxon>Heunggongvirae</taxon>
        <taxon>Uroviricota</taxon>
        <taxon>Caudoviricetes</taxon>
        <taxon>Peduoviridae</taxon>
    </lineage>
</organism>
<accession>A0A8S5UVX7</accession>
<dbReference type="EMBL" id="BK016152">
    <property type="protein sequence ID" value="DAF98639.1"/>
    <property type="molecule type" value="Genomic_DNA"/>
</dbReference>
<proteinExistence type="predicted"/>
<keyword evidence="1" id="KW-0378">Hydrolase</keyword>